<evidence type="ECO:0000256" key="5">
    <source>
        <dbReference type="ARBA" id="ARBA00022833"/>
    </source>
</evidence>
<dbReference type="PANTHER" id="PTHR22726:SF18">
    <property type="entry name" value="PEPTIDASE M48 DOMAIN-CONTAINING PROTEIN"/>
    <property type="match status" value="1"/>
</dbReference>
<protein>
    <submittedName>
        <fullName evidence="9">Oma1p</fullName>
    </submittedName>
</protein>
<accession>A0A015K9N8</accession>
<dbReference type="Pfam" id="PF01435">
    <property type="entry name" value="Peptidase_M48"/>
    <property type="match status" value="1"/>
</dbReference>
<dbReference type="AlphaFoldDB" id="A0A015K9N8"/>
<proteinExistence type="predicted"/>
<gene>
    <name evidence="9" type="ORF">RirG_034390</name>
</gene>
<dbReference type="GO" id="GO:0005743">
    <property type="term" value="C:mitochondrial inner membrane"/>
    <property type="evidence" value="ECO:0007669"/>
    <property type="project" value="TreeGrafter"/>
</dbReference>
<dbReference type="PANTHER" id="PTHR22726">
    <property type="entry name" value="METALLOENDOPEPTIDASE OMA1"/>
    <property type="match status" value="1"/>
</dbReference>
<dbReference type="Gene3D" id="3.30.2010.10">
    <property type="entry name" value="Metalloproteases ('zincins'), catalytic domain"/>
    <property type="match status" value="1"/>
</dbReference>
<evidence type="ECO:0000256" key="3">
    <source>
        <dbReference type="ARBA" id="ARBA00022723"/>
    </source>
</evidence>
<evidence type="ECO:0000256" key="7">
    <source>
        <dbReference type="SAM" id="Phobius"/>
    </source>
</evidence>
<keyword evidence="7" id="KW-1133">Transmembrane helix</keyword>
<keyword evidence="6" id="KW-0482">Metalloprotease</keyword>
<dbReference type="GO" id="GO:0034982">
    <property type="term" value="P:mitochondrial protein processing"/>
    <property type="evidence" value="ECO:0007669"/>
    <property type="project" value="TreeGrafter"/>
</dbReference>
<sequence length="524" mass="59733">MISLRVVHSIKARAAGLQCSGIRLIKNQKRAENALQYIKRTTLTNNGLHLPRILNNNLSSFSLSTSQKLVPKSLIYQCRPFHATQPTSATSFITFKTVNAVLVIRKLSNLLFSFLPLALRKHPKTGRRRRLLLFITTVMPLTGFCILILAGIEKAPHTGRLRFKFMSEEEESELCDLAFKNEVEKYKNNFLSLDRLESKLVYHVASNLVKGLNDDLMTLKSFKNLSDKESGEKAANIIEENVDNMSDKNTNIQQGEKNPKHFEIYVIEEDDVFNAVSFGASKKIVIFTGWLKLINYDEEYLAFTLSHEIAHIIQGHSSEPFGISQILFMFADTARTLLWFPFLSALGPLINDYLNSATESLIEKYTTGRYNQRAEKEADIVGLQLMALSGYHPKKAVELWKYLSSLNNPIKTETHLQDNVIIEEEIVRTDGIEENYPLIQNLQDFFASHPLDEVRADYLLDMLPEAEKIYDEVANKGGNAISFIIDNHVEELNEPIKTIKNTEEQIMSRIWNSLRYLIGLNPES</sequence>
<dbReference type="InterPro" id="IPR051156">
    <property type="entry name" value="Mito/Outer_Membr_Metalloprot"/>
</dbReference>
<evidence type="ECO:0000313" key="10">
    <source>
        <dbReference type="Proteomes" id="UP000022910"/>
    </source>
</evidence>
<keyword evidence="10" id="KW-1185">Reference proteome</keyword>
<name>A0A015K9N8_RHIIW</name>
<keyword evidence="4" id="KW-0378">Hydrolase</keyword>
<keyword evidence="2" id="KW-0645">Protease</keyword>
<evidence type="ECO:0000259" key="8">
    <source>
        <dbReference type="Pfam" id="PF01435"/>
    </source>
</evidence>
<dbReference type="STRING" id="1432141.A0A015K9N8"/>
<feature type="transmembrane region" description="Helical" evidence="7">
    <location>
        <begin position="131"/>
        <end position="152"/>
    </location>
</feature>
<keyword evidence="7" id="KW-0812">Transmembrane</keyword>
<dbReference type="GO" id="GO:0004222">
    <property type="term" value="F:metalloendopeptidase activity"/>
    <property type="evidence" value="ECO:0007669"/>
    <property type="project" value="InterPro"/>
</dbReference>
<dbReference type="OrthoDB" id="7464992at2759"/>
<dbReference type="GO" id="GO:0006515">
    <property type="term" value="P:protein quality control for misfolded or incompletely synthesized proteins"/>
    <property type="evidence" value="ECO:0007669"/>
    <property type="project" value="TreeGrafter"/>
</dbReference>
<keyword evidence="5" id="KW-0862">Zinc</keyword>
<organism evidence="9 10">
    <name type="scientific">Rhizophagus irregularis (strain DAOM 197198w)</name>
    <name type="common">Glomus intraradices</name>
    <dbReference type="NCBI Taxonomy" id="1432141"/>
    <lineage>
        <taxon>Eukaryota</taxon>
        <taxon>Fungi</taxon>
        <taxon>Fungi incertae sedis</taxon>
        <taxon>Mucoromycota</taxon>
        <taxon>Glomeromycotina</taxon>
        <taxon>Glomeromycetes</taxon>
        <taxon>Glomerales</taxon>
        <taxon>Glomeraceae</taxon>
        <taxon>Rhizophagus</taxon>
    </lineage>
</organism>
<dbReference type="HOGENOM" id="CLU_519853_0_0_1"/>
<dbReference type="EMBL" id="JEMT01012293">
    <property type="protein sequence ID" value="EXX76300.1"/>
    <property type="molecule type" value="Genomic_DNA"/>
</dbReference>
<evidence type="ECO:0000256" key="2">
    <source>
        <dbReference type="ARBA" id="ARBA00022670"/>
    </source>
</evidence>
<keyword evidence="7" id="KW-0472">Membrane</keyword>
<dbReference type="OMA" id="PHTFRRD"/>
<comment type="cofactor">
    <cofactor evidence="1">
        <name>Zn(2+)</name>
        <dbReference type="ChEBI" id="CHEBI:29105"/>
    </cofactor>
</comment>
<dbReference type="InterPro" id="IPR001915">
    <property type="entry name" value="Peptidase_M48"/>
</dbReference>
<evidence type="ECO:0000313" key="9">
    <source>
        <dbReference type="EMBL" id="EXX76300.1"/>
    </source>
</evidence>
<keyword evidence="3" id="KW-0479">Metal-binding</keyword>
<evidence type="ECO:0000256" key="4">
    <source>
        <dbReference type="ARBA" id="ARBA00022801"/>
    </source>
</evidence>
<reference evidence="9 10" key="1">
    <citation type="submission" date="2014-02" db="EMBL/GenBank/DDBJ databases">
        <title>Single nucleus genome sequencing reveals high similarity among nuclei of an endomycorrhizal fungus.</title>
        <authorList>
            <person name="Lin K."/>
            <person name="Geurts R."/>
            <person name="Zhang Z."/>
            <person name="Limpens E."/>
            <person name="Saunders D.G."/>
            <person name="Mu D."/>
            <person name="Pang E."/>
            <person name="Cao H."/>
            <person name="Cha H."/>
            <person name="Lin T."/>
            <person name="Zhou Q."/>
            <person name="Shang Y."/>
            <person name="Li Y."/>
            <person name="Ivanov S."/>
            <person name="Sharma T."/>
            <person name="Velzen R.V."/>
            <person name="Ruijter N.D."/>
            <person name="Aanen D.K."/>
            <person name="Win J."/>
            <person name="Kamoun S."/>
            <person name="Bisseling T."/>
            <person name="Huang S."/>
        </authorList>
    </citation>
    <scope>NUCLEOTIDE SEQUENCE [LARGE SCALE GENOMIC DNA]</scope>
    <source>
        <strain evidence="10">DAOM197198w</strain>
    </source>
</reference>
<dbReference type="Proteomes" id="UP000022910">
    <property type="component" value="Unassembled WGS sequence"/>
</dbReference>
<evidence type="ECO:0000256" key="6">
    <source>
        <dbReference type="ARBA" id="ARBA00023049"/>
    </source>
</evidence>
<dbReference type="GO" id="GO:0046872">
    <property type="term" value="F:metal ion binding"/>
    <property type="evidence" value="ECO:0007669"/>
    <property type="project" value="UniProtKB-KW"/>
</dbReference>
<feature type="domain" description="Peptidase M48" evidence="8">
    <location>
        <begin position="257"/>
        <end position="459"/>
    </location>
</feature>
<comment type="caution">
    <text evidence="9">The sequence shown here is derived from an EMBL/GenBank/DDBJ whole genome shotgun (WGS) entry which is preliminary data.</text>
</comment>
<evidence type="ECO:0000256" key="1">
    <source>
        <dbReference type="ARBA" id="ARBA00001947"/>
    </source>
</evidence>